<gene>
    <name evidence="1" type="ORF">LCGC14_2951800</name>
</gene>
<evidence type="ECO:0000313" key="1">
    <source>
        <dbReference type="EMBL" id="KKK67666.1"/>
    </source>
</evidence>
<name>A0A0F9A675_9ZZZZ</name>
<comment type="caution">
    <text evidence="1">The sequence shown here is derived from an EMBL/GenBank/DDBJ whole genome shotgun (WGS) entry which is preliminary data.</text>
</comment>
<reference evidence="1" key="1">
    <citation type="journal article" date="2015" name="Nature">
        <title>Complex archaea that bridge the gap between prokaryotes and eukaryotes.</title>
        <authorList>
            <person name="Spang A."/>
            <person name="Saw J.H."/>
            <person name="Jorgensen S.L."/>
            <person name="Zaremba-Niedzwiedzka K."/>
            <person name="Martijn J."/>
            <person name="Lind A.E."/>
            <person name="van Eijk R."/>
            <person name="Schleper C."/>
            <person name="Guy L."/>
            <person name="Ettema T.J."/>
        </authorList>
    </citation>
    <scope>NUCLEOTIDE SEQUENCE</scope>
</reference>
<organism evidence="1">
    <name type="scientific">marine sediment metagenome</name>
    <dbReference type="NCBI Taxonomy" id="412755"/>
    <lineage>
        <taxon>unclassified sequences</taxon>
        <taxon>metagenomes</taxon>
        <taxon>ecological metagenomes</taxon>
    </lineage>
</organism>
<proteinExistence type="predicted"/>
<accession>A0A0F9A675</accession>
<protein>
    <submittedName>
        <fullName evidence="1">Uncharacterized protein</fullName>
    </submittedName>
</protein>
<dbReference type="AlphaFoldDB" id="A0A0F9A675"/>
<dbReference type="EMBL" id="LAZR01059497">
    <property type="protein sequence ID" value="KKK67666.1"/>
    <property type="molecule type" value="Genomic_DNA"/>
</dbReference>
<sequence>MNTPEKIAQAYLRLNGFFTIPHFTILNEQWRHIDLLAVRLSGSSEKIGIESNQTTLKIDENLLSELSVDKDDTIGLIIEVKGGREHAKINDTKFAYGKLFFGSISPIKKIGFENMENLEIIKRNDHVIISLKYCIKFIKERFSKLKSIKQAFRGSGMLSKEGSWSFSEEFLSDLIFLEKLNTGNN</sequence>